<feature type="domain" description="Xylose isomerase-like TIM barrel" evidence="2">
    <location>
        <begin position="72"/>
        <end position="296"/>
    </location>
</feature>
<proteinExistence type="predicted"/>
<organism evidence="3 4">
    <name type="scientific">Rubritalea profundi</name>
    <dbReference type="NCBI Taxonomy" id="1658618"/>
    <lineage>
        <taxon>Bacteria</taxon>
        <taxon>Pseudomonadati</taxon>
        <taxon>Verrucomicrobiota</taxon>
        <taxon>Verrucomicrobiia</taxon>
        <taxon>Verrucomicrobiales</taxon>
        <taxon>Rubritaleaceae</taxon>
        <taxon>Rubritalea</taxon>
    </lineage>
</organism>
<dbReference type="OrthoDB" id="9810637at2"/>
<feature type="chain" id="PRO_5015398224" description="Xylose isomerase-like TIM barrel domain-containing protein" evidence="1">
    <location>
        <begin position="30"/>
        <end position="301"/>
    </location>
</feature>
<name>A0A2S7TZ94_9BACT</name>
<dbReference type="Proteomes" id="UP000239907">
    <property type="component" value="Unassembled WGS sequence"/>
</dbReference>
<dbReference type="RefSeq" id="WP_105041864.1">
    <property type="nucleotide sequence ID" value="NZ_MQWA01000001.1"/>
</dbReference>
<gene>
    <name evidence="3" type="ORF">BSZ32_01965</name>
</gene>
<evidence type="ECO:0000259" key="2">
    <source>
        <dbReference type="Pfam" id="PF01261"/>
    </source>
</evidence>
<dbReference type="Gene3D" id="3.20.20.150">
    <property type="entry name" value="Divalent-metal-dependent TIM barrel enzymes"/>
    <property type="match status" value="1"/>
</dbReference>
<evidence type="ECO:0000256" key="1">
    <source>
        <dbReference type="SAM" id="SignalP"/>
    </source>
</evidence>
<protein>
    <recommendedName>
        <fullName evidence="2">Xylose isomerase-like TIM barrel domain-containing protein</fullName>
    </recommendedName>
</protein>
<dbReference type="SUPFAM" id="SSF51658">
    <property type="entry name" value="Xylose isomerase-like"/>
    <property type="match status" value="1"/>
</dbReference>
<evidence type="ECO:0000313" key="3">
    <source>
        <dbReference type="EMBL" id="PQJ27382.1"/>
    </source>
</evidence>
<dbReference type="InterPro" id="IPR013022">
    <property type="entry name" value="Xyl_isomerase-like_TIM-brl"/>
</dbReference>
<dbReference type="AlphaFoldDB" id="A0A2S7TZ94"/>
<dbReference type="EMBL" id="MQWA01000001">
    <property type="protein sequence ID" value="PQJ27382.1"/>
    <property type="molecule type" value="Genomic_DNA"/>
</dbReference>
<keyword evidence="1" id="KW-0732">Signal</keyword>
<evidence type="ECO:0000313" key="4">
    <source>
        <dbReference type="Proteomes" id="UP000239907"/>
    </source>
</evidence>
<dbReference type="InterPro" id="IPR036237">
    <property type="entry name" value="Xyl_isomerase-like_sf"/>
</dbReference>
<comment type="caution">
    <text evidence="3">The sequence shown here is derived from an EMBL/GenBank/DDBJ whole genome shotgun (WGS) entry which is preliminary data.</text>
</comment>
<accession>A0A2S7TZ94</accession>
<dbReference type="Pfam" id="PF01261">
    <property type="entry name" value="AP_endonuc_2"/>
    <property type="match status" value="1"/>
</dbReference>
<reference evidence="3 4" key="1">
    <citation type="submission" date="2016-12" db="EMBL/GenBank/DDBJ databases">
        <title>Study of bacterial adaptation to deep sea.</title>
        <authorList>
            <person name="Song J."/>
            <person name="Yoshizawa S."/>
            <person name="Kogure K."/>
        </authorList>
    </citation>
    <scope>NUCLEOTIDE SEQUENCE [LARGE SCALE GENOMIC DNA]</scope>
    <source>
        <strain evidence="3 4">SAORIC-165</strain>
    </source>
</reference>
<feature type="signal peptide" evidence="1">
    <location>
        <begin position="1"/>
        <end position="29"/>
    </location>
</feature>
<sequence>MNKITRIRQTFTGLLLGVMITGASVPALAAEEKKQKQESYTIGLSMYSLRHLFKDGSLKPLDYPAFAKKTFGITEIDIWDGGFPVDKRNDLNFYKELKKRSDAAGTNIFLVMAGAVDATGETAEERKKGGDAFRQYVDHAEILGSKFVRVFLKAPDGGKRKVAITNSIEALTPLADYAKQKGVMLVIEPGASTWARNGHFLAALARTMKHPACRLMPDFGKLSDPYCGTVAMLPYSESVSAKSWGFNEEGDEKSLSYFRLIRSINDVEYKKIISIEYEGEKMSPVEGVKATQKLLERHRPE</sequence>
<keyword evidence="4" id="KW-1185">Reference proteome</keyword>